<name>A0A6J6TZN4_9ZZZZ</name>
<accession>A0A6J6TZN4</accession>
<proteinExistence type="predicted"/>
<dbReference type="EMBL" id="CAEZZE010000114">
    <property type="protein sequence ID" value="CAB4753120.1"/>
    <property type="molecule type" value="Genomic_DNA"/>
</dbReference>
<dbReference type="AlphaFoldDB" id="A0A6J6TZN4"/>
<reference evidence="1" key="1">
    <citation type="submission" date="2020-05" db="EMBL/GenBank/DDBJ databases">
        <authorList>
            <person name="Chiriac C."/>
            <person name="Salcher M."/>
            <person name="Ghai R."/>
            <person name="Kavagutti S V."/>
        </authorList>
    </citation>
    <scope>NUCLEOTIDE SEQUENCE</scope>
</reference>
<sequence>MFIASLTLMTKLSMSGKRRTLRTVSLHTSDPIWRRRPTEWSTRQCEWIGRLLQQSSRLWLLNSAGLNNFIQRITCNLRMISLIHIWQSHLTMNSRASLLPVRRSALDSNTLAPIQMRGRFAIPMKFFSRSIRFVLVALVIFRERNALSVSVF</sequence>
<organism evidence="1">
    <name type="scientific">freshwater metagenome</name>
    <dbReference type="NCBI Taxonomy" id="449393"/>
    <lineage>
        <taxon>unclassified sequences</taxon>
        <taxon>metagenomes</taxon>
        <taxon>ecological metagenomes</taxon>
    </lineage>
</organism>
<evidence type="ECO:0000313" key="1">
    <source>
        <dbReference type="EMBL" id="CAB4753120.1"/>
    </source>
</evidence>
<gene>
    <name evidence="1" type="ORF">UFOPK2827_00653</name>
</gene>
<protein>
    <submittedName>
        <fullName evidence="1">Unannotated protein</fullName>
    </submittedName>
</protein>